<name>A0A8E3APC5_9RHOB</name>
<proteinExistence type="predicted"/>
<dbReference type="InterPro" id="IPR018698">
    <property type="entry name" value="VWA-like_dom"/>
</dbReference>
<reference evidence="4 5" key="1">
    <citation type="submission" date="2018-04" db="EMBL/GenBank/DDBJ databases">
        <title>Genomic Encyclopedia of Archaeal and Bacterial Type Strains, Phase II (KMG-II): from individual species to whole genera.</title>
        <authorList>
            <person name="Goeker M."/>
        </authorList>
    </citation>
    <scope>NUCLEOTIDE SEQUENCE [LARGE SCALE GENOMIC DNA]</scope>
    <source>
        <strain evidence="4 5">DSM 19783</strain>
    </source>
</reference>
<organism evidence="4 5">
    <name type="scientific">Rhodovulum kholense</name>
    <dbReference type="NCBI Taxonomy" id="453584"/>
    <lineage>
        <taxon>Bacteria</taxon>
        <taxon>Pseudomonadati</taxon>
        <taxon>Pseudomonadota</taxon>
        <taxon>Alphaproteobacteria</taxon>
        <taxon>Rhodobacterales</taxon>
        <taxon>Paracoccaceae</taxon>
        <taxon>Rhodovulum</taxon>
    </lineage>
</organism>
<dbReference type="Pfam" id="PF13203">
    <property type="entry name" value="DUF2201_N"/>
    <property type="match status" value="1"/>
</dbReference>
<feature type="domain" description="Putative metallopeptidase" evidence="3">
    <location>
        <begin position="17"/>
        <end position="323"/>
    </location>
</feature>
<evidence type="ECO:0000256" key="1">
    <source>
        <dbReference type="SAM" id="MobiDB-lite"/>
    </source>
</evidence>
<evidence type="ECO:0000313" key="5">
    <source>
        <dbReference type="Proteomes" id="UP000244037"/>
    </source>
</evidence>
<feature type="domain" description="VWA-like" evidence="2">
    <location>
        <begin position="336"/>
        <end position="462"/>
    </location>
</feature>
<sequence length="464" mass="49632">MRPSARRRGCKVIPSRHSARATRALQKLAEEDPAFAALALWCTHADSDAREGPAWTDGAAIRYGPAFEALSLPEQIGVAAHHILHVAFRHAPRTQAMYLRFGDRFDEDLFNLATDAIVNETLMLSGFILPRPVVRLTGLLKTAAREELGADEAVTRYDAERLYLRLLQDDAPQGGKAGDRGMRAGGAAGEGQGQGSTGEARPRPGGAVAEAARDYGRQQGFAPDIDTGGTDSDQGAGSEADAEWRQRVARAMEAGRIAGHGIGMLGHRLADLPEVHTPWEQHLRALVTRAVTVQPQPRSTRPARRWIARDSDARARGEPSPAFEYAWTRDLEIPRIVVGIDSSGSVEPTLLAKFAAEVAGISKRTGAETHVLVFDTKVQGHQVMGGGIWEGRIADVLFSREGGTSFIAVMEEALALGPSAVVILTDLLGPFGPPPPRGLPVIWAVPGEVPPGGAPFGQVLSLAR</sequence>
<comment type="caution">
    <text evidence="4">The sequence shown here is derived from an EMBL/GenBank/DDBJ whole genome shotgun (WGS) entry which is preliminary data.</text>
</comment>
<dbReference type="AlphaFoldDB" id="A0A8E3APC5"/>
<dbReference type="PANTHER" id="PTHR38730:SF1">
    <property type="entry name" value="SLL7028 PROTEIN"/>
    <property type="match status" value="1"/>
</dbReference>
<gene>
    <name evidence="4" type="ORF">C8N38_11580</name>
</gene>
<feature type="compositionally biased region" description="Gly residues" evidence="1">
    <location>
        <begin position="183"/>
        <end position="196"/>
    </location>
</feature>
<evidence type="ECO:0000313" key="4">
    <source>
        <dbReference type="EMBL" id="PTW44886.1"/>
    </source>
</evidence>
<accession>A0A8E3APC5</accession>
<feature type="region of interest" description="Disordered" evidence="1">
    <location>
        <begin position="173"/>
        <end position="242"/>
    </location>
</feature>
<evidence type="ECO:0000259" key="3">
    <source>
        <dbReference type="Pfam" id="PF13203"/>
    </source>
</evidence>
<evidence type="ECO:0000259" key="2">
    <source>
        <dbReference type="Pfam" id="PF09967"/>
    </source>
</evidence>
<dbReference type="EMBL" id="QAYC01000015">
    <property type="protein sequence ID" value="PTW44886.1"/>
    <property type="molecule type" value="Genomic_DNA"/>
</dbReference>
<dbReference type="Proteomes" id="UP000244037">
    <property type="component" value="Unassembled WGS sequence"/>
</dbReference>
<dbReference type="InterPro" id="IPR025154">
    <property type="entry name" value="Put_metallopeptidase_dom"/>
</dbReference>
<protein>
    <submittedName>
        <fullName evidence="4">Putative metal-dependent peptidase</fullName>
    </submittedName>
</protein>
<dbReference type="PANTHER" id="PTHR38730">
    <property type="entry name" value="SLL7028 PROTEIN"/>
    <property type="match status" value="1"/>
</dbReference>
<dbReference type="Pfam" id="PF09967">
    <property type="entry name" value="DUF2201"/>
    <property type="match status" value="1"/>
</dbReference>
<keyword evidence="5" id="KW-1185">Reference proteome</keyword>